<evidence type="ECO:0000256" key="6">
    <source>
        <dbReference type="ARBA" id="ARBA00022989"/>
    </source>
</evidence>
<dbReference type="PANTHER" id="PTHR26451:SF966">
    <property type="entry name" value="ODORANT RECEPTOR-RELATED"/>
    <property type="match status" value="1"/>
</dbReference>
<dbReference type="PANTHER" id="PTHR26451">
    <property type="entry name" value="G_PROTEIN_RECEP_F1_2 DOMAIN-CONTAINING PROTEIN"/>
    <property type="match status" value="1"/>
</dbReference>
<evidence type="ECO:0000256" key="1">
    <source>
        <dbReference type="ARBA" id="ARBA00004651"/>
    </source>
</evidence>
<dbReference type="GO" id="GO:0005549">
    <property type="term" value="F:odorant binding"/>
    <property type="evidence" value="ECO:0000318"/>
    <property type="project" value="GO_Central"/>
</dbReference>
<reference evidence="15" key="3">
    <citation type="submission" date="2025-09" db="UniProtKB">
        <authorList>
            <consortium name="Ensembl"/>
        </authorList>
    </citation>
    <scope>IDENTIFICATION</scope>
</reference>
<accession>W5MYA8</accession>
<feature type="transmembrane region" description="Helical" evidence="13">
    <location>
        <begin position="66"/>
        <end position="89"/>
    </location>
</feature>
<dbReference type="Pfam" id="PF13853">
    <property type="entry name" value="7tm_4"/>
    <property type="match status" value="1"/>
</dbReference>
<feature type="transmembrane region" description="Helical" evidence="13">
    <location>
        <begin position="101"/>
        <end position="123"/>
    </location>
</feature>
<dbReference type="PRINTS" id="PR00245">
    <property type="entry name" value="OLFACTORYR"/>
</dbReference>
<dbReference type="SUPFAM" id="SSF81321">
    <property type="entry name" value="Family A G protein-coupled receptor-like"/>
    <property type="match status" value="1"/>
</dbReference>
<keyword evidence="3" id="KW-0716">Sensory transduction</keyword>
<protein>
    <submittedName>
        <fullName evidence="15">Olfactory receptor 6N1-like</fullName>
    </submittedName>
</protein>
<feature type="transmembrane region" description="Helical" evidence="13">
    <location>
        <begin position="144"/>
        <end position="167"/>
    </location>
</feature>
<feature type="domain" description="G-protein coupled receptors family 1 profile" evidence="14">
    <location>
        <begin position="44"/>
        <end position="296"/>
    </location>
</feature>
<evidence type="ECO:0000256" key="12">
    <source>
        <dbReference type="ARBA" id="ARBA00023224"/>
    </source>
</evidence>
<dbReference type="eggNOG" id="ENOG502RP7I">
    <property type="taxonomic scope" value="Eukaryota"/>
</dbReference>
<keyword evidence="8 13" id="KW-0472">Membrane</keyword>
<evidence type="ECO:0000259" key="14">
    <source>
        <dbReference type="PROSITE" id="PS50262"/>
    </source>
</evidence>
<keyword evidence="6 13" id="KW-1133">Transmembrane helix</keyword>
<dbReference type="EMBL" id="AHAT01039778">
    <property type="status" value="NOT_ANNOTATED_CDS"/>
    <property type="molecule type" value="Genomic_DNA"/>
</dbReference>
<dbReference type="OMA" id="YSANWTI"/>
<feature type="transmembrane region" description="Helical" evidence="13">
    <location>
        <begin position="29"/>
        <end position="54"/>
    </location>
</feature>
<sequence length="327" mass="37421">LFKQLAAMEINTTVGFLISGFQNLQHSDYYFIFLAFIYLATLIANIILMSVIWLSECLHTPKYMAVFNLSVVDLSISTALIPKCIHQFLFDSRLVLYETCLAQLFFVHSFYALESLSLVVMSYERLVSICFPLRSSTISTNTRMFIIIVFCWVLTFSYFIVVLMFIARLSFCRPVPLIKSYFCDHGPVFKEACSSYSANWTIASVYTVTFIFLPFALIIISYVCIIVALSRIASAQGRWKAFKTCTAHLALVVIFFIPVLVTYMIVWTNLPVDTDSRILNTSLAATLPPLLNPIIYTLKTEEVMEQIKNFLRKQKPAPLSDRTKQMY</sequence>
<evidence type="ECO:0000313" key="15">
    <source>
        <dbReference type="Ensembl" id="ENSLOCP00000013367.1"/>
    </source>
</evidence>
<dbReference type="PRINTS" id="PR00237">
    <property type="entry name" value="GPCRRHODOPSN"/>
</dbReference>
<dbReference type="InterPro" id="IPR000725">
    <property type="entry name" value="Olfact_rcpt"/>
</dbReference>
<keyword evidence="9" id="KW-1015">Disulfide bond</keyword>
<dbReference type="InterPro" id="IPR052921">
    <property type="entry name" value="GPCR1_Superfamily_Member"/>
</dbReference>
<dbReference type="GeneTree" id="ENSGT00950000182847"/>
<dbReference type="Ensembl" id="ENSLOCT00000013395.1">
    <property type="protein sequence ID" value="ENSLOCP00000013367.1"/>
    <property type="gene ID" value="ENSLOCG00000010903.1"/>
</dbReference>
<keyword evidence="10" id="KW-0675">Receptor</keyword>
<keyword evidence="7" id="KW-0297">G-protein coupled receptor</keyword>
<dbReference type="GO" id="GO:0005886">
    <property type="term" value="C:plasma membrane"/>
    <property type="evidence" value="ECO:0007669"/>
    <property type="project" value="UniProtKB-SubCell"/>
</dbReference>
<evidence type="ECO:0000256" key="8">
    <source>
        <dbReference type="ARBA" id="ARBA00023136"/>
    </source>
</evidence>
<proteinExistence type="predicted"/>
<dbReference type="AlphaFoldDB" id="W5MYA8"/>
<feature type="transmembrane region" description="Helical" evidence="13">
    <location>
        <begin position="205"/>
        <end position="229"/>
    </location>
</feature>
<keyword evidence="16" id="KW-1185">Reference proteome</keyword>
<name>W5MYA8_LEPOC</name>
<keyword evidence="11" id="KW-0325">Glycoprotein</keyword>
<dbReference type="GO" id="GO:0016020">
    <property type="term" value="C:membrane"/>
    <property type="evidence" value="ECO:0000318"/>
    <property type="project" value="GO_Central"/>
</dbReference>
<feature type="transmembrane region" description="Helical" evidence="13">
    <location>
        <begin position="241"/>
        <end position="266"/>
    </location>
</feature>
<keyword evidence="5" id="KW-0552">Olfaction</keyword>
<dbReference type="PROSITE" id="PS50262">
    <property type="entry name" value="G_PROTEIN_RECEP_F1_2"/>
    <property type="match status" value="1"/>
</dbReference>
<dbReference type="HOGENOM" id="CLU_012526_0_1_1"/>
<evidence type="ECO:0000256" key="13">
    <source>
        <dbReference type="SAM" id="Phobius"/>
    </source>
</evidence>
<comment type="subcellular location">
    <subcellularLocation>
        <location evidence="1">Cell membrane</location>
        <topology evidence="1">Multi-pass membrane protein</topology>
    </subcellularLocation>
</comment>
<dbReference type="GO" id="GO:0004984">
    <property type="term" value="F:olfactory receptor activity"/>
    <property type="evidence" value="ECO:0000318"/>
    <property type="project" value="GO_Central"/>
</dbReference>
<dbReference type="Proteomes" id="UP000018468">
    <property type="component" value="Linkage group LG3"/>
</dbReference>
<dbReference type="InterPro" id="IPR017452">
    <property type="entry name" value="GPCR_Rhodpsn_7TM"/>
</dbReference>
<dbReference type="FunFam" id="1.20.1070.10:FF:000024">
    <property type="entry name" value="Olfactory receptor"/>
    <property type="match status" value="1"/>
</dbReference>
<dbReference type="InParanoid" id="W5MYA8"/>
<keyword evidence="12" id="KW-0807">Transducer</keyword>
<organism evidence="15 16">
    <name type="scientific">Lepisosteus oculatus</name>
    <name type="common">Spotted gar</name>
    <dbReference type="NCBI Taxonomy" id="7918"/>
    <lineage>
        <taxon>Eukaryota</taxon>
        <taxon>Metazoa</taxon>
        <taxon>Chordata</taxon>
        <taxon>Craniata</taxon>
        <taxon>Vertebrata</taxon>
        <taxon>Euteleostomi</taxon>
        <taxon>Actinopterygii</taxon>
        <taxon>Neopterygii</taxon>
        <taxon>Holostei</taxon>
        <taxon>Semionotiformes</taxon>
        <taxon>Lepisosteidae</taxon>
        <taxon>Lepisosteus</taxon>
    </lineage>
</organism>
<reference evidence="15" key="2">
    <citation type="submission" date="2025-08" db="UniProtKB">
        <authorList>
            <consortium name="Ensembl"/>
        </authorList>
    </citation>
    <scope>IDENTIFICATION</scope>
</reference>
<dbReference type="GO" id="GO:0050911">
    <property type="term" value="P:detection of chemical stimulus involved in sensory perception of smell"/>
    <property type="evidence" value="ECO:0000318"/>
    <property type="project" value="GO_Central"/>
</dbReference>
<dbReference type="Gene3D" id="1.20.1070.10">
    <property type="entry name" value="Rhodopsin 7-helix transmembrane proteins"/>
    <property type="match status" value="1"/>
</dbReference>
<evidence type="ECO:0000256" key="5">
    <source>
        <dbReference type="ARBA" id="ARBA00022725"/>
    </source>
</evidence>
<evidence type="ECO:0000256" key="9">
    <source>
        <dbReference type="ARBA" id="ARBA00023157"/>
    </source>
</evidence>
<evidence type="ECO:0000313" key="16">
    <source>
        <dbReference type="Proteomes" id="UP000018468"/>
    </source>
</evidence>
<evidence type="ECO:0000256" key="11">
    <source>
        <dbReference type="ARBA" id="ARBA00023180"/>
    </source>
</evidence>
<evidence type="ECO:0000256" key="7">
    <source>
        <dbReference type="ARBA" id="ARBA00023040"/>
    </source>
</evidence>
<evidence type="ECO:0000256" key="10">
    <source>
        <dbReference type="ARBA" id="ARBA00023170"/>
    </source>
</evidence>
<reference evidence="16" key="1">
    <citation type="submission" date="2011-12" db="EMBL/GenBank/DDBJ databases">
        <title>The Draft Genome of Lepisosteus oculatus.</title>
        <authorList>
            <consortium name="The Broad Institute Genome Assembly &amp; Analysis Group"/>
            <consortium name="Computational R&amp;D Group"/>
            <consortium name="and Sequencing Platform"/>
            <person name="Di Palma F."/>
            <person name="Alfoldi J."/>
            <person name="Johnson J."/>
            <person name="Berlin A."/>
            <person name="Gnerre S."/>
            <person name="Jaffe D."/>
            <person name="MacCallum I."/>
            <person name="Young S."/>
            <person name="Walker B.J."/>
            <person name="Lander E.S."/>
            <person name="Lindblad-Toh K."/>
        </authorList>
    </citation>
    <scope>NUCLEOTIDE SEQUENCE [LARGE SCALE GENOMIC DNA]</scope>
</reference>
<evidence type="ECO:0000256" key="2">
    <source>
        <dbReference type="ARBA" id="ARBA00022475"/>
    </source>
</evidence>
<keyword evidence="4 13" id="KW-0812">Transmembrane</keyword>
<keyword evidence="2" id="KW-1003">Cell membrane</keyword>
<dbReference type="InterPro" id="IPR000276">
    <property type="entry name" value="GPCR_Rhodpsn"/>
</dbReference>
<evidence type="ECO:0000256" key="4">
    <source>
        <dbReference type="ARBA" id="ARBA00022692"/>
    </source>
</evidence>
<dbReference type="GO" id="GO:0004930">
    <property type="term" value="F:G protein-coupled receptor activity"/>
    <property type="evidence" value="ECO:0007669"/>
    <property type="project" value="UniProtKB-KW"/>
</dbReference>
<evidence type="ECO:0000256" key="3">
    <source>
        <dbReference type="ARBA" id="ARBA00022606"/>
    </source>
</evidence>